<organism evidence="2 3">
    <name type="scientific">Bacillus thermotolerans</name>
    <name type="common">Quasibacillus thermotolerans</name>
    <dbReference type="NCBI Taxonomy" id="1221996"/>
    <lineage>
        <taxon>Bacteria</taxon>
        <taxon>Bacillati</taxon>
        <taxon>Bacillota</taxon>
        <taxon>Bacilli</taxon>
        <taxon>Bacillales</taxon>
        <taxon>Bacillaceae</taxon>
        <taxon>Bacillus</taxon>
    </lineage>
</organism>
<dbReference type="AlphaFoldDB" id="A0A0F5HXY6"/>
<protein>
    <submittedName>
        <fullName evidence="2">Uncharacterized protein</fullName>
    </submittedName>
</protein>
<accession>A0A0F5HZ18</accession>
<keyword evidence="1" id="KW-1133">Transmembrane helix</keyword>
<evidence type="ECO:0000313" key="3">
    <source>
        <dbReference type="Proteomes" id="UP000031563"/>
    </source>
</evidence>
<comment type="caution">
    <text evidence="2">The sequence shown here is derived from an EMBL/GenBank/DDBJ whole genome shotgun (WGS) entry which is preliminary data.</text>
</comment>
<reference evidence="2" key="1">
    <citation type="submission" date="2015-02" db="EMBL/GenBank/DDBJ databases">
        <title>Genome Assembly of Bacillaceae bacterium MTCC 8252.</title>
        <authorList>
            <person name="Verma A."/>
            <person name="Khatri I."/>
            <person name="Mual P."/>
            <person name="Subramanian S."/>
            <person name="Krishnamurthi S."/>
        </authorList>
    </citation>
    <scope>NUCLEOTIDE SEQUENCE [LARGE SCALE GENOMIC DNA]</scope>
    <source>
        <strain evidence="2">MTCC 8252</strain>
    </source>
</reference>
<keyword evidence="3" id="KW-1185">Reference proteome</keyword>
<sequence length="43" mass="4988">MQQHHTFLSTAWTFSFFIIIPLILPSVLDLANTLAEIQESAWR</sequence>
<accession>A0A0F5HXY6</accession>
<evidence type="ECO:0000256" key="1">
    <source>
        <dbReference type="SAM" id="Phobius"/>
    </source>
</evidence>
<keyword evidence="1" id="KW-0472">Membrane</keyword>
<feature type="transmembrane region" description="Helical" evidence="1">
    <location>
        <begin position="7"/>
        <end position="24"/>
    </location>
</feature>
<gene>
    <name evidence="2" type="ORF">QY95_02822</name>
</gene>
<name>A0A0F5HXY6_BACTR</name>
<proteinExistence type="predicted"/>
<evidence type="ECO:0000313" key="2">
    <source>
        <dbReference type="EMBL" id="KKB37712.1"/>
    </source>
</evidence>
<dbReference type="Proteomes" id="UP000031563">
    <property type="component" value="Unassembled WGS sequence"/>
</dbReference>
<dbReference type="EMBL" id="JWIR02000051">
    <property type="protein sequence ID" value="KKB37712.1"/>
    <property type="molecule type" value="Genomic_DNA"/>
</dbReference>
<keyword evidence="1" id="KW-0812">Transmembrane</keyword>